<accession>A0A6C0K263</accession>
<protein>
    <submittedName>
        <fullName evidence="1">Uncharacterized protein</fullName>
    </submittedName>
</protein>
<dbReference type="EMBL" id="MN740787">
    <property type="protein sequence ID" value="QHU11653.1"/>
    <property type="molecule type" value="Genomic_DNA"/>
</dbReference>
<dbReference type="AlphaFoldDB" id="A0A6C0K263"/>
<evidence type="ECO:0000313" key="1">
    <source>
        <dbReference type="EMBL" id="QHU11653.1"/>
    </source>
</evidence>
<proteinExistence type="predicted"/>
<name>A0A6C0K263_9ZZZZ</name>
<reference evidence="1" key="1">
    <citation type="journal article" date="2020" name="Nature">
        <title>Giant virus diversity and host interactions through global metagenomics.</title>
        <authorList>
            <person name="Schulz F."/>
            <person name="Roux S."/>
            <person name="Paez-Espino D."/>
            <person name="Jungbluth S."/>
            <person name="Walsh D.A."/>
            <person name="Denef V.J."/>
            <person name="McMahon K.D."/>
            <person name="Konstantinidis K.T."/>
            <person name="Eloe-Fadrosh E.A."/>
            <person name="Kyrpides N.C."/>
            <person name="Woyke T."/>
        </authorList>
    </citation>
    <scope>NUCLEOTIDE SEQUENCE</scope>
    <source>
        <strain evidence="1">GVMAG-S-1101169-75</strain>
    </source>
</reference>
<organism evidence="1">
    <name type="scientific">viral metagenome</name>
    <dbReference type="NCBI Taxonomy" id="1070528"/>
    <lineage>
        <taxon>unclassified sequences</taxon>
        <taxon>metagenomes</taxon>
        <taxon>organismal metagenomes</taxon>
    </lineage>
</organism>
<sequence>MSLPNCYQLAINCNFPTTVAEVYGLAALEAAEASALSNVNVQYQNAFCTPSTTYCFDPCPPLPQDLTDTCNFQCVYKKYGTGCATDCCNGVSQCTASGSSSTYSNPVIKALENFYNTAYPAAVAAANAASTHSCV</sequence>